<keyword evidence="2" id="KW-1133">Transmembrane helix</keyword>
<evidence type="ECO:0000313" key="3">
    <source>
        <dbReference type="EMBL" id="WFD24108.1"/>
    </source>
</evidence>
<evidence type="ECO:0000256" key="2">
    <source>
        <dbReference type="SAM" id="Phobius"/>
    </source>
</evidence>
<feature type="transmembrane region" description="Helical" evidence="2">
    <location>
        <begin position="156"/>
        <end position="175"/>
    </location>
</feature>
<evidence type="ECO:0000256" key="1">
    <source>
        <dbReference type="SAM" id="MobiDB-lite"/>
    </source>
</evidence>
<dbReference type="Gene3D" id="1.10.10.10">
    <property type="entry name" value="Winged helix-like DNA-binding domain superfamily/Winged helix DNA-binding domain"/>
    <property type="match status" value="1"/>
</dbReference>
<reference evidence="3" key="1">
    <citation type="submission" date="2023-03" db="EMBL/GenBank/DDBJ databases">
        <title>Mating type loci evolution in Malassezia.</title>
        <authorList>
            <person name="Coelho M.A."/>
        </authorList>
    </citation>
    <scope>NUCLEOTIDE SEQUENCE</scope>
    <source>
        <strain evidence="3">CBS 12830</strain>
    </source>
</reference>
<accession>A0AAF0EGM9</accession>
<proteinExistence type="predicted"/>
<keyword evidence="2" id="KW-0472">Membrane</keyword>
<protein>
    <recommendedName>
        <fullName evidence="5">Peroxin-14</fullName>
    </recommendedName>
</protein>
<sequence>MSGDDAGPSHAQAVRFLTSLRAENAPSSDHIHLTDEQRAFLHSKGLSDDAIERARLDAERPASAALVQASLQAPAVTPARDASAFDRAKEAFDAPLGAETPALSLPPAPPPASYPRSPLALYAEAPQQRDANEILSQLAATISRPRYDTLVTFFRLLYWLLTLGGSASAVLVWLYRRHVLPRLTRMVDARVQLVALQRDLWSKFAQAASAYREGTLAKLLPPHYEPEYLVVEPAMEEAPDTENEPGAGSPAEAPVAETSEKEMATSQDSEPSDAQDAPPTSTDVPSTEPAEPAAPAEPRRVLAPIDLTQSLRASLDELQAALRTAHAARTPPPHTTEDDEGLMDLSMPAAGPGSPRAIAPSASAQRFRTSFDSMRQELEARLFSEAEAIKVVEHRFGALAASSTRGSSGPAVEMRQIKAEIRSLKGLMLSRRNFPSYQRAARSTPQLST</sequence>
<evidence type="ECO:0008006" key="5">
    <source>
        <dbReference type="Google" id="ProtNLM"/>
    </source>
</evidence>
<feature type="region of interest" description="Disordered" evidence="1">
    <location>
        <begin position="236"/>
        <end position="301"/>
    </location>
</feature>
<dbReference type="Proteomes" id="UP001214415">
    <property type="component" value="Chromosome 5"/>
</dbReference>
<name>A0AAF0EGM9_9BASI</name>
<gene>
    <name evidence="3" type="ORF">MEQU1_002805</name>
</gene>
<dbReference type="InterPro" id="IPR036388">
    <property type="entry name" value="WH-like_DNA-bd_sf"/>
</dbReference>
<keyword evidence="2" id="KW-0812">Transmembrane</keyword>
<organism evidence="3 4">
    <name type="scientific">Malassezia equina</name>
    <dbReference type="NCBI Taxonomy" id="1381935"/>
    <lineage>
        <taxon>Eukaryota</taxon>
        <taxon>Fungi</taxon>
        <taxon>Dikarya</taxon>
        <taxon>Basidiomycota</taxon>
        <taxon>Ustilaginomycotina</taxon>
        <taxon>Malasseziomycetes</taxon>
        <taxon>Malasseziales</taxon>
        <taxon>Malasseziaceae</taxon>
        <taxon>Malassezia</taxon>
    </lineage>
</organism>
<dbReference type="AlphaFoldDB" id="A0AAF0EGM9"/>
<evidence type="ECO:0000313" key="4">
    <source>
        <dbReference type="Proteomes" id="UP001214415"/>
    </source>
</evidence>
<dbReference type="EMBL" id="CP119904">
    <property type="protein sequence ID" value="WFD24108.1"/>
    <property type="molecule type" value="Genomic_DNA"/>
</dbReference>
<keyword evidence="4" id="KW-1185">Reference proteome</keyword>